<dbReference type="STRING" id="1279009.ADICEAN_03383"/>
<evidence type="ECO:0000256" key="1">
    <source>
        <dbReference type="SAM" id="MobiDB-lite"/>
    </source>
</evidence>
<protein>
    <submittedName>
        <fullName evidence="2">Uncharacterized protein</fullName>
    </submittedName>
</protein>
<accession>M7MYH0</accession>
<evidence type="ECO:0000313" key="3">
    <source>
        <dbReference type="Proteomes" id="UP000011910"/>
    </source>
</evidence>
<keyword evidence="3" id="KW-1185">Reference proteome</keyword>
<feature type="compositionally biased region" description="Basic and acidic residues" evidence="1">
    <location>
        <begin position="10"/>
        <end position="19"/>
    </location>
</feature>
<sequence length="64" mass="7556">MQKNGVLPTYKEKNVPEQRHSRKKALMLQHSLFYRQILRKKQGSMATAVERFYSCLGFWPTAAR</sequence>
<gene>
    <name evidence="2" type="ORF">ADICEAN_03383</name>
</gene>
<dbReference type="AlphaFoldDB" id="M7MYH0"/>
<feature type="region of interest" description="Disordered" evidence="1">
    <location>
        <begin position="1"/>
        <end position="21"/>
    </location>
</feature>
<proteinExistence type="predicted"/>
<comment type="caution">
    <text evidence="2">The sequence shown here is derived from an EMBL/GenBank/DDBJ whole genome shotgun (WGS) entry which is preliminary data.</text>
</comment>
<dbReference type="EMBL" id="AODQ01000111">
    <property type="protein sequence ID" value="EMR01498.1"/>
    <property type="molecule type" value="Genomic_DNA"/>
</dbReference>
<dbReference type="Proteomes" id="UP000011910">
    <property type="component" value="Unassembled WGS sequence"/>
</dbReference>
<evidence type="ECO:0000313" key="2">
    <source>
        <dbReference type="EMBL" id="EMR01498.1"/>
    </source>
</evidence>
<organism evidence="2 3">
    <name type="scientific">Cesiribacter andamanensis AMV16</name>
    <dbReference type="NCBI Taxonomy" id="1279009"/>
    <lineage>
        <taxon>Bacteria</taxon>
        <taxon>Pseudomonadati</taxon>
        <taxon>Bacteroidota</taxon>
        <taxon>Cytophagia</taxon>
        <taxon>Cytophagales</taxon>
        <taxon>Cesiribacteraceae</taxon>
        <taxon>Cesiribacter</taxon>
    </lineage>
</organism>
<name>M7MYH0_9BACT</name>
<reference evidence="2 3" key="1">
    <citation type="journal article" date="2013" name="Genome Announc.">
        <title>Draft Genome Sequence of Cesiribacter andamanensis Strain AMV16T, Isolated from a Soil Sample from a Mud Volcano in the Andaman Islands, India.</title>
        <authorList>
            <person name="Shivaji S."/>
            <person name="Ara S."/>
            <person name="Begum Z."/>
            <person name="Srinivas T.N."/>
            <person name="Singh A."/>
            <person name="Kumar Pinnaka A."/>
        </authorList>
    </citation>
    <scope>NUCLEOTIDE SEQUENCE [LARGE SCALE GENOMIC DNA]</scope>
    <source>
        <strain evidence="2 3">AMV16</strain>
    </source>
</reference>